<feature type="compositionally biased region" description="Basic and acidic residues" evidence="1">
    <location>
        <begin position="102"/>
        <end position="112"/>
    </location>
</feature>
<evidence type="ECO:0000259" key="2">
    <source>
        <dbReference type="Pfam" id="PF05239"/>
    </source>
</evidence>
<feature type="domain" description="PRC-barrel" evidence="2">
    <location>
        <begin position="2"/>
        <end position="72"/>
    </location>
</feature>
<dbReference type="Proteomes" id="UP000824081">
    <property type="component" value="Unassembled WGS sequence"/>
</dbReference>
<accession>A0A9D1MEJ0</accession>
<dbReference type="InterPro" id="IPR011033">
    <property type="entry name" value="PRC_barrel-like_sf"/>
</dbReference>
<feature type="region of interest" description="Disordered" evidence="1">
    <location>
        <begin position="80"/>
        <end position="112"/>
    </location>
</feature>
<comment type="caution">
    <text evidence="3">The sequence shown here is derived from an EMBL/GenBank/DDBJ whole genome shotgun (WGS) entry which is preliminary data.</text>
</comment>
<evidence type="ECO:0000256" key="1">
    <source>
        <dbReference type="SAM" id="MobiDB-lite"/>
    </source>
</evidence>
<name>A0A9D1MEJ0_9FIRM</name>
<dbReference type="AlphaFoldDB" id="A0A9D1MEJ0"/>
<dbReference type="Pfam" id="PF05239">
    <property type="entry name" value="PRC"/>
    <property type="match status" value="1"/>
</dbReference>
<evidence type="ECO:0000313" key="4">
    <source>
        <dbReference type="Proteomes" id="UP000824081"/>
    </source>
</evidence>
<dbReference type="InterPro" id="IPR027275">
    <property type="entry name" value="PRC-brl_dom"/>
</dbReference>
<proteinExistence type="predicted"/>
<dbReference type="InterPro" id="IPR014238">
    <property type="entry name" value="Spore_YlmC/YmxH"/>
</dbReference>
<dbReference type="NCBIfam" id="TIGR02888">
    <property type="entry name" value="spore_YlmC_YmxH"/>
    <property type="match status" value="1"/>
</dbReference>
<dbReference type="Gene3D" id="2.30.30.240">
    <property type="entry name" value="PRC-barrel domain"/>
    <property type="match status" value="1"/>
</dbReference>
<organism evidence="3 4">
    <name type="scientific">Candidatus Scatosoma pullistercoris</name>
    <dbReference type="NCBI Taxonomy" id="2840934"/>
    <lineage>
        <taxon>Bacteria</taxon>
        <taxon>Bacillati</taxon>
        <taxon>Bacillota</taxon>
        <taxon>Clostridia</taxon>
        <taxon>Candidatus Scatosoma</taxon>
    </lineage>
</organism>
<sequence length="112" mass="12459">MSFSDLRTKEVINTNDGRRLGKVCDIVFCYPENRVIGIVAPGGKGLSIWKNEQFIDMKNIVKIGDDVVLVNFNMPQKPCGTKPVRGRSCCPPPGINPPDCGPGDRRSYEEYE</sequence>
<dbReference type="SUPFAM" id="SSF50346">
    <property type="entry name" value="PRC-barrel domain"/>
    <property type="match status" value="1"/>
</dbReference>
<evidence type="ECO:0000313" key="3">
    <source>
        <dbReference type="EMBL" id="HIU58602.1"/>
    </source>
</evidence>
<dbReference type="EMBL" id="DVMZ01000021">
    <property type="protein sequence ID" value="HIU58602.1"/>
    <property type="molecule type" value="Genomic_DNA"/>
</dbReference>
<reference evidence="3" key="2">
    <citation type="journal article" date="2021" name="PeerJ">
        <title>Extensive microbial diversity within the chicken gut microbiome revealed by metagenomics and culture.</title>
        <authorList>
            <person name="Gilroy R."/>
            <person name="Ravi A."/>
            <person name="Getino M."/>
            <person name="Pursley I."/>
            <person name="Horton D.L."/>
            <person name="Alikhan N.F."/>
            <person name="Baker D."/>
            <person name="Gharbi K."/>
            <person name="Hall N."/>
            <person name="Watson M."/>
            <person name="Adriaenssens E.M."/>
            <person name="Foster-Nyarko E."/>
            <person name="Jarju S."/>
            <person name="Secka A."/>
            <person name="Antonio M."/>
            <person name="Oren A."/>
            <person name="Chaudhuri R.R."/>
            <person name="La Ragione R."/>
            <person name="Hildebrand F."/>
            <person name="Pallen M.J."/>
        </authorList>
    </citation>
    <scope>NUCLEOTIDE SEQUENCE</scope>
    <source>
        <strain evidence="3">11687</strain>
    </source>
</reference>
<protein>
    <submittedName>
        <fullName evidence="3">YlmC/YmxH family sporulation protein</fullName>
    </submittedName>
</protein>
<reference evidence="3" key="1">
    <citation type="submission" date="2020-10" db="EMBL/GenBank/DDBJ databases">
        <authorList>
            <person name="Gilroy R."/>
        </authorList>
    </citation>
    <scope>NUCLEOTIDE SEQUENCE</scope>
    <source>
        <strain evidence="3">11687</strain>
    </source>
</reference>
<gene>
    <name evidence="3" type="ORF">IAC57_00730</name>
</gene>
<feature type="compositionally biased region" description="Pro residues" evidence="1">
    <location>
        <begin position="90"/>
        <end position="100"/>
    </location>
</feature>